<evidence type="ECO:0000256" key="1">
    <source>
        <dbReference type="ARBA" id="ARBA00008857"/>
    </source>
</evidence>
<dbReference type="InterPro" id="IPR025166">
    <property type="entry name" value="Integrase_DNA_bind_dom"/>
</dbReference>
<proteinExistence type="inferred from homology"/>
<dbReference type="InterPro" id="IPR038488">
    <property type="entry name" value="Integrase_DNA-bd_sf"/>
</dbReference>
<dbReference type="GO" id="GO:0015074">
    <property type="term" value="P:DNA integration"/>
    <property type="evidence" value="ECO:0007669"/>
    <property type="project" value="UniProtKB-KW"/>
</dbReference>
<gene>
    <name evidence="4" type="primary">intA</name>
    <name evidence="4" type="ORF">NCTC11091_00984</name>
</gene>
<dbReference type="Pfam" id="PF13356">
    <property type="entry name" value="Arm-DNA-bind_3"/>
    <property type="match status" value="1"/>
</dbReference>
<dbReference type="Proteomes" id="UP000255193">
    <property type="component" value="Unassembled WGS sequence"/>
</dbReference>
<dbReference type="PANTHER" id="PTHR30629:SF2">
    <property type="entry name" value="PROPHAGE INTEGRASE INTS-RELATED"/>
    <property type="match status" value="1"/>
</dbReference>
<dbReference type="InterPro" id="IPR050808">
    <property type="entry name" value="Phage_Integrase"/>
</dbReference>
<accession>A0A378Q313</accession>
<reference evidence="4 5" key="1">
    <citation type="submission" date="2018-06" db="EMBL/GenBank/DDBJ databases">
        <authorList>
            <consortium name="Pathogen Informatics"/>
            <person name="Doyle S."/>
        </authorList>
    </citation>
    <scope>NUCLEOTIDE SEQUENCE [LARGE SCALE GENOMIC DNA]</scope>
    <source>
        <strain evidence="4 5">NCTC11091</strain>
    </source>
</reference>
<evidence type="ECO:0000313" key="4">
    <source>
        <dbReference type="EMBL" id="STY95191.1"/>
    </source>
</evidence>
<dbReference type="RefSeq" id="WP_067058670.1">
    <property type="nucleotide sequence ID" value="NZ_MXAO01000078.1"/>
</dbReference>
<dbReference type="PANTHER" id="PTHR30629">
    <property type="entry name" value="PROPHAGE INTEGRASE"/>
    <property type="match status" value="1"/>
</dbReference>
<dbReference type="EMBL" id="UGQA01000001">
    <property type="protein sequence ID" value="STY95191.1"/>
    <property type="molecule type" value="Genomic_DNA"/>
</dbReference>
<feature type="domain" description="Integrase DNA-binding" evidence="3">
    <location>
        <begin position="8"/>
        <end position="92"/>
    </location>
</feature>
<comment type="similarity">
    <text evidence="1">Belongs to the 'phage' integrase family.</text>
</comment>
<dbReference type="Gene3D" id="3.30.160.390">
    <property type="entry name" value="Integrase, DNA-binding domain"/>
    <property type="match status" value="1"/>
</dbReference>
<keyword evidence="2" id="KW-0229">DNA integration</keyword>
<sequence length="290" mass="33081">MPRQTRPLTATEVEKAKPKDKNYRLYDGEGLVLNITTSNTRTWYLQYTRPFTGKKDMVNLGRYPAVSLADARKQKIICQELLAKDIDPKQHFAEEARRKVYEFRTDFKSVFEEWLASRAIVLQSLQSIPAFAFRKVILPVPDSPFANRDDETWGGLGVASGVMMDEHAFDYEPLGHAMLTCEQFIGGAVYDNNLIIQPEDITMAGQVEPYDINLHGRERLVNIPDWIPKVSDLFCLLLAEDNFIYMECVGRTGSSIMADFGVKYVFNQKFDLNFLPAFDESLIDDVSPLD</sequence>
<name>A0A378Q313_9GAMM</name>
<protein>
    <submittedName>
        <fullName evidence="4">Prophage CP4-57 integrase</fullName>
    </submittedName>
</protein>
<dbReference type="AlphaFoldDB" id="A0A378Q313"/>
<evidence type="ECO:0000313" key="5">
    <source>
        <dbReference type="Proteomes" id="UP000255193"/>
    </source>
</evidence>
<evidence type="ECO:0000259" key="3">
    <source>
        <dbReference type="Pfam" id="PF13356"/>
    </source>
</evidence>
<organism evidence="4 5">
    <name type="scientific">Faucicola atlantae</name>
    <dbReference type="NCBI Taxonomy" id="34059"/>
    <lineage>
        <taxon>Bacteria</taxon>
        <taxon>Pseudomonadati</taxon>
        <taxon>Pseudomonadota</taxon>
        <taxon>Gammaproteobacteria</taxon>
        <taxon>Moraxellales</taxon>
        <taxon>Moraxellaceae</taxon>
        <taxon>Faucicola</taxon>
    </lineage>
</organism>
<evidence type="ECO:0000256" key="2">
    <source>
        <dbReference type="ARBA" id="ARBA00022908"/>
    </source>
</evidence>